<dbReference type="Pfam" id="PF02179">
    <property type="entry name" value="BAG"/>
    <property type="match status" value="1"/>
</dbReference>
<name>A0A7J7LQY8_9MAGN</name>
<dbReference type="PROSITE" id="PS50096">
    <property type="entry name" value="IQ"/>
    <property type="match status" value="1"/>
</dbReference>
<evidence type="ECO:0000313" key="5">
    <source>
        <dbReference type="Proteomes" id="UP000541444"/>
    </source>
</evidence>
<keyword evidence="5" id="KW-1185">Reference proteome</keyword>
<evidence type="ECO:0000256" key="2">
    <source>
        <dbReference type="SAM" id="MobiDB-lite"/>
    </source>
</evidence>
<dbReference type="EMBL" id="JACGCM010002086">
    <property type="protein sequence ID" value="KAF6144962.1"/>
    <property type="molecule type" value="Genomic_DNA"/>
</dbReference>
<reference evidence="4 5" key="1">
    <citation type="journal article" date="2020" name="IScience">
        <title>Genome Sequencing of the Endangered Kingdonia uniflora (Circaeasteraceae, Ranunculales) Reveals Potential Mechanisms of Evolutionary Specialization.</title>
        <authorList>
            <person name="Sun Y."/>
            <person name="Deng T."/>
            <person name="Zhang A."/>
            <person name="Moore M.J."/>
            <person name="Landis J.B."/>
            <person name="Lin N."/>
            <person name="Zhang H."/>
            <person name="Zhang X."/>
            <person name="Huang J."/>
            <person name="Zhang X."/>
            <person name="Sun H."/>
            <person name="Wang H."/>
        </authorList>
    </citation>
    <scope>NUCLEOTIDE SEQUENCE [LARGE SCALE GENOMIC DNA]</scope>
    <source>
        <strain evidence="4">TB1705</strain>
        <tissue evidence="4">Leaf</tissue>
    </source>
</reference>
<dbReference type="OrthoDB" id="1907216at2759"/>
<feature type="domain" description="BAG" evidence="3">
    <location>
        <begin position="76"/>
        <end position="153"/>
    </location>
</feature>
<dbReference type="GO" id="GO:0006457">
    <property type="term" value="P:protein folding"/>
    <property type="evidence" value="ECO:0007669"/>
    <property type="project" value="TreeGrafter"/>
</dbReference>
<dbReference type="Proteomes" id="UP000541444">
    <property type="component" value="Unassembled WGS sequence"/>
</dbReference>
<dbReference type="Gene3D" id="1.20.58.120">
    <property type="entry name" value="BAG domain"/>
    <property type="match status" value="1"/>
</dbReference>
<dbReference type="InterPro" id="IPR040400">
    <property type="entry name" value="BAG5/6/7/8"/>
</dbReference>
<dbReference type="PANTHER" id="PTHR33322:SF8">
    <property type="entry name" value="BAG FAMILY MOLECULAR CHAPERONE REGULATOR 5, MITOCHONDRIAL"/>
    <property type="match status" value="1"/>
</dbReference>
<dbReference type="PROSITE" id="PS51035">
    <property type="entry name" value="BAG"/>
    <property type="match status" value="1"/>
</dbReference>
<comment type="caution">
    <text evidence="4">The sequence shown here is derived from an EMBL/GenBank/DDBJ whole genome shotgun (WGS) entry which is preliminary data.</text>
</comment>
<dbReference type="GO" id="GO:0009506">
    <property type="term" value="C:plasmodesma"/>
    <property type="evidence" value="ECO:0007669"/>
    <property type="project" value="TreeGrafter"/>
</dbReference>
<accession>A0A7J7LQY8</accession>
<feature type="region of interest" description="Disordered" evidence="2">
    <location>
        <begin position="1"/>
        <end position="37"/>
    </location>
</feature>
<dbReference type="InterPro" id="IPR036533">
    <property type="entry name" value="BAG_dom_sf"/>
</dbReference>
<evidence type="ECO:0000259" key="3">
    <source>
        <dbReference type="PROSITE" id="PS51035"/>
    </source>
</evidence>
<evidence type="ECO:0000256" key="1">
    <source>
        <dbReference type="ARBA" id="ARBA00023186"/>
    </source>
</evidence>
<dbReference type="SMART" id="SM00264">
    <property type="entry name" value="BAG"/>
    <property type="match status" value="1"/>
</dbReference>
<keyword evidence="1" id="KW-0143">Chaperone</keyword>
<protein>
    <recommendedName>
        <fullName evidence="3">BAG domain-containing protein</fullName>
    </recommendedName>
</protein>
<dbReference type="PANTHER" id="PTHR33322">
    <property type="entry name" value="BAG DOMAIN CONTAINING PROTEIN, EXPRESSED"/>
    <property type="match status" value="1"/>
</dbReference>
<dbReference type="InterPro" id="IPR003103">
    <property type="entry name" value="BAG_domain"/>
</dbReference>
<gene>
    <name evidence="4" type="ORF">GIB67_013313</name>
</gene>
<evidence type="ECO:0000313" key="4">
    <source>
        <dbReference type="EMBL" id="KAF6144962.1"/>
    </source>
</evidence>
<sequence length="208" mass="23631">MKLSHKTRISSTTTYISRNDKTTPTTHPKTIEIPINSSDKTPIPITVQLHDTKSTLAATKIQSSYRAHVIRTHLKKIRTVNNEANRLQLLIQRQETVDAIINDDRERLRLNEALMSLLLQLDSVPGLNPTVRELRRSVSRRIVGLQEILDAISEARVGNLEECLSNWEGMIGEIEGRVCEDRGGGKELERFCVEKLGFRCFERFLSGI</sequence>
<organism evidence="4 5">
    <name type="scientific">Kingdonia uniflora</name>
    <dbReference type="NCBI Taxonomy" id="39325"/>
    <lineage>
        <taxon>Eukaryota</taxon>
        <taxon>Viridiplantae</taxon>
        <taxon>Streptophyta</taxon>
        <taxon>Embryophyta</taxon>
        <taxon>Tracheophyta</taxon>
        <taxon>Spermatophyta</taxon>
        <taxon>Magnoliopsida</taxon>
        <taxon>Ranunculales</taxon>
        <taxon>Circaeasteraceae</taxon>
        <taxon>Kingdonia</taxon>
    </lineage>
</organism>
<dbReference type="AlphaFoldDB" id="A0A7J7LQY8"/>
<dbReference type="SUPFAM" id="SSF63491">
    <property type="entry name" value="BAG domain"/>
    <property type="match status" value="1"/>
</dbReference>
<dbReference type="GO" id="GO:0051087">
    <property type="term" value="F:protein-folding chaperone binding"/>
    <property type="evidence" value="ECO:0007669"/>
    <property type="project" value="InterPro"/>
</dbReference>
<proteinExistence type="predicted"/>